<dbReference type="InterPro" id="IPR000792">
    <property type="entry name" value="Tscrpt_reg_LuxR_C"/>
</dbReference>
<accession>A0ABC8BZ15</accession>
<dbReference type="SMART" id="SM00448">
    <property type="entry name" value="REC"/>
    <property type="match status" value="1"/>
</dbReference>
<keyword evidence="1 5" id="KW-0597">Phosphoprotein</keyword>
<evidence type="ECO:0000256" key="3">
    <source>
        <dbReference type="ARBA" id="ARBA00023125"/>
    </source>
</evidence>
<keyword evidence="10" id="KW-1185">Reference proteome</keyword>
<reference evidence="9 10" key="1">
    <citation type="submission" date="2017-04" db="EMBL/GenBank/DDBJ databases">
        <title>The complete genome sequence of Streptomyces albolongus YIM 101047, the producer of novel bafilomycins and novel odoriferous sesquiterpenoids.</title>
        <authorList>
            <person name="Yin M."/>
            <person name="Jiang Y."/>
        </authorList>
    </citation>
    <scope>NUCLEOTIDE SEQUENCE [LARGE SCALE GENOMIC DNA]</scope>
    <source>
        <strain evidence="9 10">YIM 101047</strain>
    </source>
</reference>
<keyword evidence="2" id="KW-0805">Transcription regulation</keyword>
<feature type="region of interest" description="Disordered" evidence="6">
    <location>
        <begin position="145"/>
        <end position="176"/>
    </location>
</feature>
<dbReference type="PRINTS" id="PR00038">
    <property type="entry name" value="HTHLUXR"/>
</dbReference>
<dbReference type="EMBL" id="CP020563">
    <property type="protein sequence ID" value="ARF75445.1"/>
    <property type="molecule type" value="Genomic_DNA"/>
</dbReference>
<name>A0ABC8BZ15_9ACTN</name>
<dbReference type="InterPro" id="IPR016032">
    <property type="entry name" value="Sig_transdc_resp-reg_C-effctor"/>
</dbReference>
<dbReference type="SUPFAM" id="SSF46894">
    <property type="entry name" value="C-terminal effector domain of the bipartite response regulators"/>
    <property type="match status" value="1"/>
</dbReference>
<dbReference type="PROSITE" id="PS50110">
    <property type="entry name" value="RESPONSE_REGULATORY"/>
    <property type="match status" value="1"/>
</dbReference>
<dbReference type="Proteomes" id="UP000192251">
    <property type="component" value="Chromosome"/>
</dbReference>
<dbReference type="CDD" id="cd17535">
    <property type="entry name" value="REC_NarL-like"/>
    <property type="match status" value="1"/>
</dbReference>
<evidence type="ECO:0000313" key="9">
    <source>
        <dbReference type="EMBL" id="ARF75445.1"/>
    </source>
</evidence>
<dbReference type="GO" id="GO:0003677">
    <property type="term" value="F:DNA binding"/>
    <property type="evidence" value="ECO:0007669"/>
    <property type="project" value="UniProtKB-KW"/>
</dbReference>
<evidence type="ECO:0000259" key="7">
    <source>
        <dbReference type="PROSITE" id="PS50043"/>
    </source>
</evidence>
<dbReference type="CDD" id="cd06170">
    <property type="entry name" value="LuxR_C_like"/>
    <property type="match status" value="1"/>
</dbReference>
<evidence type="ECO:0000256" key="2">
    <source>
        <dbReference type="ARBA" id="ARBA00023015"/>
    </source>
</evidence>
<dbReference type="SMART" id="SM00421">
    <property type="entry name" value="HTH_LUXR"/>
    <property type="match status" value="1"/>
</dbReference>
<organism evidence="9 10">
    <name type="scientific">Kitasatospora albolonga</name>
    <dbReference type="NCBI Taxonomy" id="68173"/>
    <lineage>
        <taxon>Bacteria</taxon>
        <taxon>Bacillati</taxon>
        <taxon>Actinomycetota</taxon>
        <taxon>Actinomycetes</taxon>
        <taxon>Kitasatosporales</taxon>
        <taxon>Streptomycetaceae</taxon>
        <taxon>Kitasatospora</taxon>
    </lineage>
</organism>
<dbReference type="AlphaFoldDB" id="A0ABC8BZ15"/>
<feature type="modified residue" description="4-aspartylphosphate" evidence="5">
    <location>
        <position position="55"/>
    </location>
</feature>
<proteinExistence type="predicted"/>
<keyword evidence="3 9" id="KW-0238">DNA-binding</keyword>
<evidence type="ECO:0000256" key="4">
    <source>
        <dbReference type="ARBA" id="ARBA00023163"/>
    </source>
</evidence>
<sequence>MTIKVLIADDQEMVRTGFRLILENEPDIEVLAEASDGIACVELARRLRPDVCLVDIRMPRLNGLEATRLLAGPDVVDPLRILIFTTFDLDDYFYGALRSGACGFLLKNSGSALLIESVRAVAAGAAMISPTVALRLLKQLSADSPAPGSGRTAGHGNQVSRPTGPPHAPDLPGCPPLTERELDVARLVARGRTNQEVTDELDISLSTVKTHLTNIQGKLRVRNRVEIAAWIWESGAIHTGYSP</sequence>
<dbReference type="InterPro" id="IPR039420">
    <property type="entry name" value="WalR-like"/>
</dbReference>
<dbReference type="Pfam" id="PF00072">
    <property type="entry name" value="Response_reg"/>
    <property type="match status" value="1"/>
</dbReference>
<evidence type="ECO:0000256" key="1">
    <source>
        <dbReference type="ARBA" id="ARBA00022553"/>
    </source>
</evidence>
<gene>
    <name evidence="9" type="ORF">B7C62_26710</name>
</gene>
<dbReference type="PROSITE" id="PS50043">
    <property type="entry name" value="HTH_LUXR_2"/>
    <property type="match status" value="1"/>
</dbReference>
<dbReference type="PROSITE" id="PS00622">
    <property type="entry name" value="HTH_LUXR_1"/>
    <property type="match status" value="1"/>
</dbReference>
<feature type="compositionally biased region" description="Pro residues" evidence="6">
    <location>
        <begin position="163"/>
        <end position="175"/>
    </location>
</feature>
<dbReference type="PANTHER" id="PTHR43214">
    <property type="entry name" value="TWO-COMPONENT RESPONSE REGULATOR"/>
    <property type="match status" value="1"/>
</dbReference>
<dbReference type="Gene3D" id="3.40.50.2300">
    <property type="match status" value="1"/>
</dbReference>
<dbReference type="PANTHER" id="PTHR43214:SF24">
    <property type="entry name" value="TRANSCRIPTIONAL REGULATORY PROTEIN NARL-RELATED"/>
    <property type="match status" value="1"/>
</dbReference>
<dbReference type="KEGG" id="kab:B7C62_26710"/>
<dbReference type="Pfam" id="PF00196">
    <property type="entry name" value="GerE"/>
    <property type="match status" value="1"/>
</dbReference>
<evidence type="ECO:0000259" key="8">
    <source>
        <dbReference type="PROSITE" id="PS50110"/>
    </source>
</evidence>
<evidence type="ECO:0000256" key="6">
    <source>
        <dbReference type="SAM" id="MobiDB-lite"/>
    </source>
</evidence>
<keyword evidence="4" id="KW-0804">Transcription</keyword>
<dbReference type="InterPro" id="IPR011006">
    <property type="entry name" value="CheY-like_superfamily"/>
</dbReference>
<dbReference type="InterPro" id="IPR001789">
    <property type="entry name" value="Sig_transdc_resp-reg_receiver"/>
</dbReference>
<feature type="domain" description="Response regulatory" evidence="8">
    <location>
        <begin position="4"/>
        <end position="122"/>
    </location>
</feature>
<protein>
    <submittedName>
        <fullName evidence="9">DNA-binding response regulator</fullName>
    </submittedName>
</protein>
<dbReference type="InterPro" id="IPR058245">
    <property type="entry name" value="NreC/VraR/RcsB-like_REC"/>
</dbReference>
<feature type="domain" description="HTH luxR-type" evidence="7">
    <location>
        <begin position="170"/>
        <end position="235"/>
    </location>
</feature>
<evidence type="ECO:0000313" key="10">
    <source>
        <dbReference type="Proteomes" id="UP000192251"/>
    </source>
</evidence>
<dbReference type="SUPFAM" id="SSF52172">
    <property type="entry name" value="CheY-like"/>
    <property type="match status" value="1"/>
</dbReference>
<evidence type="ECO:0000256" key="5">
    <source>
        <dbReference type="PROSITE-ProRule" id="PRU00169"/>
    </source>
</evidence>